<dbReference type="AlphaFoldDB" id="A0AAP0F5U7"/>
<dbReference type="Gene3D" id="2.40.50.140">
    <property type="entry name" value="Nucleic acid-binding proteins"/>
    <property type="match status" value="1"/>
</dbReference>
<evidence type="ECO:0000256" key="3">
    <source>
        <dbReference type="ARBA" id="ARBA00023242"/>
    </source>
</evidence>
<organism evidence="4 5">
    <name type="scientific">Stephania cephalantha</name>
    <dbReference type="NCBI Taxonomy" id="152367"/>
    <lineage>
        <taxon>Eukaryota</taxon>
        <taxon>Viridiplantae</taxon>
        <taxon>Streptophyta</taxon>
        <taxon>Embryophyta</taxon>
        <taxon>Tracheophyta</taxon>
        <taxon>Spermatophyta</taxon>
        <taxon>Magnoliopsida</taxon>
        <taxon>Ranunculales</taxon>
        <taxon>Menispermaceae</taxon>
        <taxon>Menispermoideae</taxon>
        <taxon>Cissampelideae</taxon>
        <taxon>Stephania</taxon>
    </lineage>
</organism>
<keyword evidence="5" id="KW-1185">Reference proteome</keyword>
<keyword evidence="2" id="KW-0238">DNA-binding</keyword>
<gene>
    <name evidence="4" type="ORF">Scep_022155</name>
</gene>
<keyword evidence="3" id="KW-0539">Nucleus</keyword>
<name>A0AAP0F5U7_9MAGN</name>
<evidence type="ECO:0000313" key="5">
    <source>
        <dbReference type="Proteomes" id="UP001419268"/>
    </source>
</evidence>
<dbReference type="GO" id="GO:0006289">
    <property type="term" value="P:nucleotide-excision repair"/>
    <property type="evidence" value="ECO:0007669"/>
    <property type="project" value="TreeGrafter"/>
</dbReference>
<evidence type="ECO:0000256" key="1">
    <source>
        <dbReference type="ARBA" id="ARBA00004123"/>
    </source>
</evidence>
<dbReference type="InterPro" id="IPR040260">
    <property type="entry name" value="RFA2-like"/>
</dbReference>
<dbReference type="GO" id="GO:0000724">
    <property type="term" value="P:double-strand break repair via homologous recombination"/>
    <property type="evidence" value="ECO:0007669"/>
    <property type="project" value="TreeGrafter"/>
</dbReference>
<evidence type="ECO:0000313" key="4">
    <source>
        <dbReference type="EMBL" id="KAK9105311.1"/>
    </source>
</evidence>
<dbReference type="EMBL" id="JBBNAG010000009">
    <property type="protein sequence ID" value="KAK9105311.1"/>
    <property type="molecule type" value="Genomic_DNA"/>
</dbReference>
<reference evidence="4 5" key="1">
    <citation type="submission" date="2024-01" db="EMBL/GenBank/DDBJ databases">
        <title>Genome assemblies of Stephania.</title>
        <authorList>
            <person name="Yang L."/>
        </authorList>
    </citation>
    <scope>NUCLEOTIDE SEQUENCE [LARGE SCALE GENOMIC DNA]</scope>
    <source>
        <strain evidence="4">JXDWG</strain>
        <tissue evidence="4">Leaf</tissue>
    </source>
</reference>
<dbReference type="InterPro" id="IPR012340">
    <property type="entry name" value="NA-bd_OB-fold"/>
</dbReference>
<evidence type="ECO:0000256" key="2">
    <source>
        <dbReference type="ARBA" id="ARBA00023125"/>
    </source>
</evidence>
<dbReference type="PANTHER" id="PTHR13989:SF16">
    <property type="entry name" value="REPLICATION PROTEIN A2"/>
    <property type="match status" value="1"/>
</dbReference>
<dbReference type="GO" id="GO:0035861">
    <property type="term" value="C:site of double-strand break"/>
    <property type="evidence" value="ECO:0007669"/>
    <property type="project" value="TreeGrafter"/>
</dbReference>
<sequence length="106" mass="12229">MSVDGGMKRIHVGWTTTWISYGFPTLGASAGNVGSIRFWELDHRKLEGRLWFFLVTGIRVTIIEMVSNKAERVTEVSFYLDDGTGRIDCHRWMNESIDSKEMEEIR</sequence>
<dbReference type="GO" id="GO:0000781">
    <property type="term" value="C:chromosome, telomeric region"/>
    <property type="evidence" value="ECO:0007669"/>
    <property type="project" value="TreeGrafter"/>
</dbReference>
<protein>
    <submittedName>
        <fullName evidence="4">Uncharacterized protein</fullName>
    </submittedName>
</protein>
<dbReference type="GO" id="GO:0003697">
    <property type="term" value="F:single-stranded DNA binding"/>
    <property type="evidence" value="ECO:0007669"/>
    <property type="project" value="TreeGrafter"/>
</dbReference>
<dbReference type="GO" id="GO:0005662">
    <property type="term" value="C:DNA replication factor A complex"/>
    <property type="evidence" value="ECO:0007669"/>
    <property type="project" value="TreeGrafter"/>
</dbReference>
<dbReference type="GO" id="GO:0006260">
    <property type="term" value="P:DNA replication"/>
    <property type="evidence" value="ECO:0007669"/>
    <property type="project" value="TreeGrafter"/>
</dbReference>
<proteinExistence type="predicted"/>
<dbReference type="Proteomes" id="UP001419268">
    <property type="component" value="Unassembled WGS sequence"/>
</dbReference>
<comment type="caution">
    <text evidence="4">The sequence shown here is derived from an EMBL/GenBank/DDBJ whole genome shotgun (WGS) entry which is preliminary data.</text>
</comment>
<dbReference type="SUPFAM" id="SSF50249">
    <property type="entry name" value="Nucleic acid-binding proteins"/>
    <property type="match status" value="1"/>
</dbReference>
<dbReference type="PANTHER" id="PTHR13989">
    <property type="entry name" value="REPLICATION PROTEIN A-RELATED"/>
    <property type="match status" value="1"/>
</dbReference>
<comment type="subcellular location">
    <subcellularLocation>
        <location evidence="1">Nucleus</location>
    </subcellularLocation>
</comment>
<accession>A0AAP0F5U7</accession>